<feature type="domain" description="T6SS Phospholipase effector Tle1-like catalytic" evidence="1">
    <location>
        <begin position="2"/>
        <end position="261"/>
    </location>
</feature>
<dbReference type="EMBL" id="BAABID010000019">
    <property type="protein sequence ID" value="GAA4736601.1"/>
    <property type="molecule type" value="Genomic_DNA"/>
</dbReference>
<evidence type="ECO:0000313" key="2">
    <source>
        <dbReference type="EMBL" id="GAA4736601.1"/>
    </source>
</evidence>
<sequence>MKRLVLCCDGTWNHAVNAQVSNVEKLVRSVVPGQVPGSDDVQVVGYVGGVGARGYLVDRLLGGAFGYGLTRNVVDGYRFLAMNYAPGDDIVVLGYSRGAYTARSVVGMIAQVGLLTPESVDAGLLDDAERTYRRRARTGDDAGQAAAARAKADFKRTHSHDVRVRFLGVYDTVGALGVPGLTRRRSRFHDVTLSSVVDTARQGLAIDERRITFQPCLWSVPDDDVPGRVQQVWFPGGHGDVGGGSEHAGLSDVTLTWMAHELAAVGVVLDEARLARQMCSDPWVLDARPAWYYRVLNAVRRAVPRYGVVDGRRVFRRGLRVLALPGDDGGWRDRVALADTAVQHVLRDGYADRARNLGWWLEEAGGLEAVPTVCVGAAPEDARPPLRT</sequence>
<dbReference type="Pfam" id="PF09994">
    <property type="entry name" value="T6SS_Tle1-like_cat"/>
    <property type="match status" value="1"/>
</dbReference>
<dbReference type="InterPro" id="IPR018712">
    <property type="entry name" value="Tle1-like_cat"/>
</dbReference>
<protein>
    <recommendedName>
        <fullName evidence="1">T6SS Phospholipase effector Tle1-like catalytic domain-containing protein</fullName>
    </recommendedName>
</protein>
<dbReference type="Proteomes" id="UP001500956">
    <property type="component" value="Unassembled WGS sequence"/>
</dbReference>
<keyword evidence="3" id="KW-1185">Reference proteome</keyword>
<evidence type="ECO:0000313" key="3">
    <source>
        <dbReference type="Proteomes" id="UP001500956"/>
    </source>
</evidence>
<proteinExistence type="predicted"/>
<dbReference type="PANTHER" id="PTHR33840">
    <property type="match status" value="1"/>
</dbReference>
<reference evidence="3" key="1">
    <citation type="journal article" date="2019" name="Int. J. Syst. Evol. Microbiol.">
        <title>The Global Catalogue of Microorganisms (GCM) 10K type strain sequencing project: providing services to taxonomists for standard genome sequencing and annotation.</title>
        <authorList>
            <consortium name="The Broad Institute Genomics Platform"/>
            <consortium name="The Broad Institute Genome Sequencing Center for Infectious Disease"/>
            <person name="Wu L."/>
            <person name="Ma J."/>
        </authorList>
    </citation>
    <scope>NUCLEOTIDE SEQUENCE [LARGE SCALE GENOMIC DNA]</scope>
    <source>
        <strain evidence="3">JCM 18063</strain>
    </source>
</reference>
<organism evidence="2 3">
    <name type="scientific">Isoptericola chiayiensis</name>
    <dbReference type="NCBI Taxonomy" id="579446"/>
    <lineage>
        <taxon>Bacteria</taxon>
        <taxon>Bacillati</taxon>
        <taxon>Actinomycetota</taxon>
        <taxon>Actinomycetes</taxon>
        <taxon>Micrococcales</taxon>
        <taxon>Promicromonosporaceae</taxon>
        <taxon>Isoptericola</taxon>
    </lineage>
</organism>
<dbReference type="RefSeq" id="WP_172153651.1">
    <property type="nucleotide sequence ID" value="NZ_BAABID010000019.1"/>
</dbReference>
<dbReference type="PANTHER" id="PTHR33840:SF1">
    <property type="entry name" value="TLE1 PHOSPHOLIPASE DOMAIN-CONTAINING PROTEIN"/>
    <property type="match status" value="1"/>
</dbReference>
<name>A0ABP8YRD4_9MICO</name>
<gene>
    <name evidence="2" type="ORF">GCM10023216_32320</name>
</gene>
<evidence type="ECO:0000259" key="1">
    <source>
        <dbReference type="Pfam" id="PF09994"/>
    </source>
</evidence>
<accession>A0ABP8YRD4</accession>
<comment type="caution">
    <text evidence="2">The sequence shown here is derived from an EMBL/GenBank/DDBJ whole genome shotgun (WGS) entry which is preliminary data.</text>
</comment>